<organism evidence="10 11">
    <name type="scientific">Plutella xylostella</name>
    <name type="common">Diamondback moth</name>
    <name type="synonym">Plutella maculipennis</name>
    <dbReference type="NCBI Taxonomy" id="51655"/>
    <lineage>
        <taxon>Eukaryota</taxon>
        <taxon>Metazoa</taxon>
        <taxon>Ecdysozoa</taxon>
        <taxon>Arthropoda</taxon>
        <taxon>Hexapoda</taxon>
        <taxon>Insecta</taxon>
        <taxon>Pterygota</taxon>
        <taxon>Neoptera</taxon>
        <taxon>Endopterygota</taxon>
        <taxon>Lepidoptera</taxon>
        <taxon>Glossata</taxon>
        <taxon>Ditrysia</taxon>
        <taxon>Yponomeutoidea</taxon>
        <taxon>Plutellidae</taxon>
        <taxon>Plutella</taxon>
    </lineage>
</organism>
<keyword evidence="3 5" id="KW-0863">Zinc-finger</keyword>
<keyword evidence="2" id="KW-0677">Repeat</keyword>
<dbReference type="Pfam" id="PF00096">
    <property type="entry name" value="zf-C2H2"/>
    <property type="match status" value="7"/>
</dbReference>
<dbReference type="SUPFAM" id="SSF57667">
    <property type="entry name" value="beta-beta-alpha zinc fingers"/>
    <property type="match status" value="4"/>
</dbReference>
<name>A0ABQ7PZI6_PLUXY</name>
<evidence type="ECO:0000256" key="4">
    <source>
        <dbReference type="ARBA" id="ARBA00022833"/>
    </source>
</evidence>
<dbReference type="EMBL" id="JAHIBW010000024">
    <property type="protein sequence ID" value="KAG7298299.1"/>
    <property type="molecule type" value="Genomic_DNA"/>
</dbReference>
<proteinExistence type="predicted"/>
<keyword evidence="1 6" id="KW-0479">Metal-binding</keyword>
<keyword evidence="11" id="KW-1185">Reference proteome</keyword>
<reference evidence="10 11" key="1">
    <citation type="submission" date="2021-06" db="EMBL/GenBank/DDBJ databases">
        <title>A haploid diamondback moth (Plutella xylostella L.) genome assembly resolves 31 chromosomes and identifies a diamide resistance mutation.</title>
        <authorList>
            <person name="Ward C.M."/>
            <person name="Perry K.D."/>
            <person name="Baker G."/>
            <person name="Powis K."/>
            <person name="Heckel D.G."/>
            <person name="Baxter S.W."/>
        </authorList>
    </citation>
    <scope>NUCLEOTIDE SEQUENCE [LARGE SCALE GENOMIC DNA]</scope>
    <source>
        <strain evidence="10 11">LV</strain>
        <tissue evidence="10">Single pupa</tissue>
    </source>
</reference>
<feature type="domain" description="C2H2-type" evidence="8">
    <location>
        <begin position="922"/>
        <end position="949"/>
    </location>
</feature>
<feature type="binding site" evidence="6">
    <location>
        <position position="61"/>
    </location>
    <ligand>
        <name>Zn(2+)</name>
        <dbReference type="ChEBI" id="CHEBI:29105"/>
    </ligand>
</feature>
<feature type="domain" description="C2H2-type" evidence="8">
    <location>
        <begin position="725"/>
        <end position="747"/>
    </location>
</feature>
<evidence type="ECO:0000256" key="2">
    <source>
        <dbReference type="ARBA" id="ARBA00022737"/>
    </source>
</evidence>
<comment type="caution">
    <text evidence="10">The sequence shown here is derived from an EMBL/GenBank/DDBJ whole genome shotgun (WGS) entry which is preliminary data.</text>
</comment>
<feature type="binding site" evidence="6">
    <location>
        <position position="64"/>
    </location>
    <ligand>
        <name>Zn(2+)</name>
        <dbReference type="ChEBI" id="CHEBI:29105"/>
    </ligand>
</feature>
<evidence type="ECO:0000259" key="9">
    <source>
        <dbReference type="PROSITE" id="PS51915"/>
    </source>
</evidence>
<evidence type="ECO:0000256" key="7">
    <source>
        <dbReference type="SAM" id="MobiDB-lite"/>
    </source>
</evidence>
<feature type="domain" description="C2H2-type" evidence="8">
    <location>
        <begin position="751"/>
        <end position="773"/>
    </location>
</feature>
<dbReference type="PROSITE" id="PS00028">
    <property type="entry name" value="ZINC_FINGER_C2H2_1"/>
    <property type="match status" value="11"/>
</dbReference>
<evidence type="ECO:0000256" key="5">
    <source>
        <dbReference type="PROSITE-ProRule" id="PRU00042"/>
    </source>
</evidence>
<dbReference type="PANTHER" id="PTHR24379:SF117">
    <property type="entry name" value="ZINC FINGER PROTEIN WECKLE"/>
    <property type="match status" value="1"/>
</dbReference>
<accession>A0ABQ7PZI6</accession>
<gene>
    <name evidence="10" type="ORF">JYU34_017898</name>
</gene>
<evidence type="ECO:0000313" key="10">
    <source>
        <dbReference type="EMBL" id="KAG7298299.1"/>
    </source>
</evidence>
<feature type="binding site" evidence="6">
    <location>
        <position position="8"/>
    </location>
    <ligand>
        <name>Zn(2+)</name>
        <dbReference type="ChEBI" id="CHEBI:29105"/>
    </ligand>
</feature>
<dbReference type="InterPro" id="IPR036236">
    <property type="entry name" value="Znf_C2H2_sf"/>
</dbReference>
<feature type="region of interest" description="Disordered" evidence="7">
    <location>
        <begin position="197"/>
        <end position="223"/>
    </location>
</feature>
<evidence type="ECO:0000313" key="11">
    <source>
        <dbReference type="Proteomes" id="UP000823941"/>
    </source>
</evidence>
<dbReference type="InterPro" id="IPR013087">
    <property type="entry name" value="Znf_C2H2_type"/>
</dbReference>
<evidence type="ECO:0000259" key="8">
    <source>
        <dbReference type="PROSITE" id="PS50157"/>
    </source>
</evidence>
<dbReference type="InterPro" id="IPR012934">
    <property type="entry name" value="Znf_AD"/>
</dbReference>
<protein>
    <submittedName>
        <fullName evidence="10">Uncharacterized protein</fullName>
    </submittedName>
</protein>
<dbReference type="InterPro" id="IPR041661">
    <property type="entry name" value="ZN622/Rei1/Reh1_Znf-C2H2"/>
</dbReference>
<feature type="domain" description="C2H2-type" evidence="8">
    <location>
        <begin position="631"/>
        <end position="658"/>
    </location>
</feature>
<dbReference type="SMART" id="SM00868">
    <property type="entry name" value="zf-AD"/>
    <property type="match status" value="3"/>
</dbReference>
<feature type="domain" description="C2H2-type" evidence="8">
    <location>
        <begin position="258"/>
        <end position="286"/>
    </location>
</feature>
<feature type="domain" description="C2H2-type" evidence="8">
    <location>
        <begin position="374"/>
        <end position="402"/>
    </location>
</feature>
<dbReference type="Proteomes" id="UP000823941">
    <property type="component" value="Chromosome 24"/>
</dbReference>
<dbReference type="Gene3D" id="3.30.160.60">
    <property type="entry name" value="Classic Zinc Finger"/>
    <property type="match status" value="9"/>
</dbReference>
<dbReference type="PROSITE" id="PS50157">
    <property type="entry name" value="ZINC_FINGER_C2H2_2"/>
    <property type="match status" value="10"/>
</dbReference>
<dbReference type="SMART" id="SM00355">
    <property type="entry name" value="ZnF_C2H2"/>
    <property type="match status" value="16"/>
</dbReference>
<feature type="domain" description="ZAD" evidence="9">
    <location>
        <begin position="6"/>
        <end position="88"/>
    </location>
</feature>
<feature type="domain" description="C2H2-type" evidence="8">
    <location>
        <begin position="894"/>
        <end position="921"/>
    </location>
</feature>
<keyword evidence="4 6" id="KW-0862">Zinc</keyword>
<evidence type="ECO:0000256" key="6">
    <source>
        <dbReference type="PROSITE-ProRule" id="PRU01263"/>
    </source>
</evidence>
<dbReference type="PANTHER" id="PTHR24379">
    <property type="entry name" value="KRAB AND ZINC FINGER DOMAIN-CONTAINING"/>
    <property type="match status" value="1"/>
</dbReference>
<dbReference type="PROSITE" id="PS51915">
    <property type="entry name" value="ZAD"/>
    <property type="match status" value="1"/>
</dbReference>
<feature type="domain" description="C2H2-type" evidence="8">
    <location>
        <begin position="866"/>
        <end position="893"/>
    </location>
</feature>
<feature type="binding site" evidence="6">
    <location>
        <position position="11"/>
    </location>
    <ligand>
        <name>Zn(2+)</name>
        <dbReference type="ChEBI" id="CHEBI:29105"/>
    </ligand>
</feature>
<evidence type="ECO:0000256" key="1">
    <source>
        <dbReference type="ARBA" id="ARBA00022723"/>
    </source>
</evidence>
<dbReference type="Pfam" id="PF12756">
    <property type="entry name" value="zf-C2H2_2"/>
    <property type="match status" value="1"/>
</dbReference>
<sequence>MLQPKNICRCCLFEGCYKDISTEYFWSGKKEVYADMLLETFNITISPLEGCGPSSGSRLICDGCITRVRDAAAFKQQVMRAEQNVVKHLAQLQSSEKVYETLIDLKQEKLHYESLDEDDLDIGPAYEDSYTHDDRCSDGLNVSDLDLKDEIDDDAMDSYNKEEGELFVIKLLPEYVKKEKAKSVKIAASKLKRTLEENNKLQNKRTKTKSRRLEDKTPTSKLQRTLKTPINELKMRENTVKLALNSNMCLFKSLRVKYQCFYCKERFFKITQLKEHISSTHTCDKEKSLKVGRASFCKNAEITDLACNLCSEPFQSVESLQEHLTDRHGIKFEPVGHLLIPFRIENELKCVTCDANFNTFVRLLIHMNTHYTNHVCETCGRSFINKVSLRVHVASLHKERKCKFCPATFTTNSARYKHIVKIHDQSRQSKRYCHSCNKTFKYTYLLDEHRIKEHGLERTTASCPQCNKNFISPNNLKTSVLQLGDTKRVICEPCVEQLRASLRFRQTVEASIRTLEAMATLDVVKKEEKPAADGVEDELTHELEDAACDDYDDLDEPDIFSDIIIKKEEANEEPTARRTRKKLMTTTKKKKTKLMKYSSGLPAKKPNDSAEVEKLLNSGLFPFKIRKNNTFSCSVCSEKFPTLDETKTHTLDHTKKMIHIAFRKMVYFNSQRFYKCGDKIRCKICTADLTSYDELKSHIDNCTRLRFTAKSNWNNLPFKLEKDQLDCPVCKKKFINFVSLNTHMNVHYPNYICENCGKAFASKARLRGHIRTHEIGEFPCRYCDAVFDKVTKRENHVSKDHKSGVRYACKRCNIALSSFYARQKHLAEVHNEELKRYKCKACPQSYITPGHLSSHVRRDHLNERNHKCDKCDLAFYTKNALKMHMIKHDGERIHTCPVCQKSYQRKKTLREHLRIHNNDKRFICPVCGRAFTQKCTLKGHLKVHDRKVELDDVVVPLQSI</sequence>
<evidence type="ECO:0000256" key="3">
    <source>
        <dbReference type="ARBA" id="ARBA00022771"/>
    </source>
</evidence>
<feature type="domain" description="C2H2-type" evidence="8">
    <location>
        <begin position="837"/>
        <end position="865"/>
    </location>
</feature>
<feature type="domain" description="C2H2-type" evidence="8">
    <location>
        <begin position="431"/>
        <end position="459"/>
    </location>
</feature>